<feature type="transmembrane region" description="Helical" evidence="1">
    <location>
        <begin position="371"/>
        <end position="387"/>
    </location>
</feature>
<feature type="transmembrane region" description="Helical" evidence="1">
    <location>
        <begin position="417"/>
        <end position="437"/>
    </location>
</feature>
<dbReference type="RefSeq" id="WP_248355577.1">
    <property type="nucleotide sequence ID" value="NZ_AP025591.1"/>
</dbReference>
<evidence type="ECO:0000313" key="4">
    <source>
        <dbReference type="Proteomes" id="UP001162891"/>
    </source>
</evidence>
<feature type="domain" description="DUF8201" evidence="2">
    <location>
        <begin position="1"/>
        <end position="423"/>
    </location>
</feature>
<dbReference type="NCBIfam" id="NF047510">
    <property type="entry name" value="LIC_10190_fam"/>
    <property type="match status" value="1"/>
</dbReference>
<feature type="transmembrane region" description="Helical" evidence="1">
    <location>
        <begin position="189"/>
        <end position="209"/>
    </location>
</feature>
<organism evidence="3 4">
    <name type="scientific">Anaeromyxobacter oryzae</name>
    <dbReference type="NCBI Taxonomy" id="2918170"/>
    <lineage>
        <taxon>Bacteria</taxon>
        <taxon>Pseudomonadati</taxon>
        <taxon>Myxococcota</taxon>
        <taxon>Myxococcia</taxon>
        <taxon>Myxococcales</taxon>
        <taxon>Cystobacterineae</taxon>
        <taxon>Anaeromyxobacteraceae</taxon>
        <taxon>Anaeromyxobacter</taxon>
    </lineage>
</organism>
<keyword evidence="1" id="KW-1133">Transmembrane helix</keyword>
<keyword evidence="4" id="KW-1185">Reference proteome</keyword>
<evidence type="ECO:0000259" key="2">
    <source>
        <dbReference type="Pfam" id="PF26626"/>
    </source>
</evidence>
<reference evidence="4" key="1">
    <citation type="journal article" date="2022" name="Int. J. Syst. Evol. Microbiol.">
        <title>Anaeromyxobacter oryzae sp. nov., Anaeromyxobacter diazotrophicus sp. nov. and Anaeromyxobacter paludicola sp. nov., isolated from paddy soils.</title>
        <authorList>
            <person name="Itoh H."/>
            <person name="Xu Z."/>
            <person name="Mise K."/>
            <person name="Masuda Y."/>
            <person name="Ushijima N."/>
            <person name="Hayakawa C."/>
            <person name="Shiratori Y."/>
            <person name="Senoo K."/>
        </authorList>
    </citation>
    <scope>NUCLEOTIDE SEQUENCE [LARGE SCALE GENOMIC DNA]</scope>
    <source>
        <strain evidence="4">Red232</strain>
    </source>
</reference>
<sequence>MICILLTVLAWIPSVLGYGALLRCGDAGLRRSVSGVLGLGVLAALGILLHFVVPLAPVVSACAWVLGLSLFWWRRAWLLEGLSRVELLGTVAAVLACLLLMQSPTRHYDAGLYWLQTVKWIGERRIEIGLANLHGRLAFNGTWFVLSAMLEHPLAAGRSAFFVTILPIAFASAGAVVAMQRLVDGDRTFANLVLAALVIPIAHATEGLGAQASDHALTIFIPLALALWARALEPAREFAAEAYPAALLSIFAATIKISAAPLVVGGALIVLARRASVGRRWLAGMGAAIGVAVVPWIVRSFLLSGCAVYPVAATCVDALPWAVRRSDVRTLARWIYSWARRPGLSPDQVLGNWAWVEPWTARVLERPDHRALAVLIALGLATAVASARWASRAFVVTFGIALGGVAFWFLSAPDARFAFGFLFSVALLPLAFALSRGPILSDAATRGALCVALVWCGVYALQTTGVYDRAVNRTWQLPVAAWPDLPTAVATRKVAESGYEVTVPVAGDQCWANPLPCAPQLDPRLRRDWALKVVRSGGR</sequence>
<feature type="transmembrane region" description="Helical" evidence="1">
    <location>
        <begin position="245"/>
        <end position="269"/>
    </location>
</feature>
<proteinExistence type="predicted"/>
<dbReference type="EMBL" id="AP025591">
    <property type="protein sequence ID" value="BDG06198.1"/>
    <property type="molecule type" value="Genomic_DNA"/>
</dbReference>
<dbReference type="InterPro" id="IPR058065">
    <property type="entry name" value="LIC_10190-like"/>
</dbReference>
<name>A0ABM7X320_9BACT</name>
<feature type="transmembrane region" description="Helical" evidence="1">
    <location>
        <begin position="85"/>
        <end position="103"/>
    </location>
</feature>
<feature type="transmembrane region" description="Helical" evidence="1">
    <location>
        <begin position="393"/>
        <end position="410"/>
    </location>
</feature>
<accession>A0ABM7X320</accession>
<dbReference type="InterPro" id="IPR058514">
    <property type="entry name" value="DUF8201"/>
</dbReference>
<dbReference type="Proteomes" id="UP001162891">
    <property type="component" value="Chromosome"/>
</dbReference>
<dbReference type="Pfam" id="PF26626">
    <property type="entry name" value="DUF8201"/>
    <property type="match status" value="1"/>
</dbReference>
<evidence type="ECO:0000313" key="3">
    <source>
        <dbReference type="EMBL" id="BDG06198.1"/>
    </source>
</evidence>
<feature type="transmembrane region" description="Helical" evidence="1">
    <location>
        <begin position="41"/>
        <end position="73"/>
    </location>
</feature>
<keyword evidence="1" id="KW-0472">Membrane</keyword>
<feature type="transmembrane region" description="Helical" evidence="1">
    <location>
        <begin position="443"/>
        <end position="461"/>
    </location>
</feature>
<feature type="transmembrane region" description="Helical" evidence="1">
    <location>
        <begin position="281"/>
        <end position="298"/>
    </location>
</feature>
<protein>
    <recommendedName>
        <fullName evidence="2">DUF8201 domain-containing protein</fullName>
    </recommendedName>
</protein>
<feature type="transmembrane region" description="Helical" evidence="1">
    <location>
        <begin position="159"/>
        <end position="177"/>
    </location>
</feature>
<gene>
    <name evidence="3" type="ORF">AMOR_51940</name>
</gene>
<keyword evidence="1" id="KW-0812">Transmembrane</keyword>
<evidence type="ECO:0000256" key="1">
    <source>
        <dbReference type="SAM" id="Phobius"/>
    </source>
</evidence>